<evidence type="ECO:0000259" key="1">
    <source>
        <dbReference type="Pfam" id="PF00155"/>
    </source>
</evidence>
<dbReference type="InterPro" id="IPR015422">
    <property type="entry name" value="PyrdxlP-dep_Trfase_small"/>
</dbReference>
<comment type="caution">
    <text evidence="2">The sequence shown here is derived from an EMBL/GenBank/DDBJ whole genome shotgun (WGS) entry which is preliminary data.</text>
</comment>
<dbReference type="GO" id="GO:0030170">
    <property type="term" value="F:pyridoxal phosphate binding"/>
    <property type="evidence" value="ECO:0007669"/>
    <property type="project" value="InterPro"/>
</dbReference>
<dbReference type="PANTHER" id="PTHR42858:SF1">
    <property type="entry name" value="LD15494P"/>
    <property type="match status" value="1"/>
</dbReference>
<dbReference type="FunCoup" id="A0A507B6I4">
    <property type="interactions" value="54"/>
</dbReference>
<dbReference type="SUPFAM" id="SSF53383">
    <property type="entry name" value="PLP-dependent transferases"/>
    <property type="match status" value="1"/>
</dbReference>
<keyword evidence="3" id="KW-1185">Reference proteome</keyword>
<proteinExistence type="predicted"/>
<dbReference type="Gene3D" id="3.90.1150.10">
    <property type="entry name" value="Aspartate Aminotransferase, domain 1"/>
    <property type="match status" value="1"/>
</dbReference>
<dbReference type="Pfam" id="PF00155">
    <property type="entry name" value="Aminotran_1_2"/>
    <property type="match status" value="1"/>
</dbReference>
<dbReference type="EMBL" id="SKBQ01000038">
    <property type="protein sequence ID" value="TPX12989.1"/>
    <property type="molecule type" value="Genomic_DNA"/>
</dbReference>
<dbReference type="OrthoDB" id="7042322at2759"/>
<dbReference type="InterPro" id="IPR015421">
    <property type="entry name" value="PyrdxlP-dep_Trfase_major"/>
</dbReference>
<dbReference type="GeneID" id="41974081"/>
<gene>
    <name evidence="2" type="ORF">E0L32_006634</name>
</gene>
<dbReference type="InterPro" id="IPR004839">
    <property type="entry name" value="Aminotransferase_I/II_large"/>
</dbReference>
<dbReference type="Gene3D" id="3.40.640.10">
    <property type="entry name" value="Type I PLP-dependent aspartate aminotransferase-like (Major domain)"/>
    <property type="match status" value="1"/>
</dbReference>
<evidence type="ECO:0000313" key="2">
    <source>
        <dbReference type="EMBL" id="TPX12989.1"/>
    </source>
</evidence>
<feature type="domain" description="Aminotransferase class I/classII large" evidence="1">
    <location>
        <begin position="83"/>
        <end position="475"/>
    </location>
</feature>
<protein>
    <recommendedName>
        <fullName evidence="1">Aminotransferase class I/classII large domain-containing protein</fullName>
    </recommendedName>
</protein>
<sequence length="485" mass="53541">MPEVRRYVMRGLEKISSGCLWLFHILIFNYQSALGKIRANMGSITEEKHINLQLGWPSPALFPSEALITASQAVLGDPKIAAQALVYGPDPGHEALRSAIASWLFGFYHPEAGPIDPSRIFVTNGASGALSMLLTRFTDPEYTKRIWAIEPTYFLAAQAFQDAGFDGRMRGVPEDDEGIDIDFLRQGLLESEKEPAKEATFKGAAACPKIYKHIIYAIPTFSNPSAKTMSLRRREQLVQLAREFDALVITDDVYDWLRWPASETGQTQLSQPPPRLVDVDRKLPGTTTFGNAVSNGSFSKIVGPGVRVGWVEGSPDVVKELCKYGPVRSGGCQGHLSSMFISHLVSSGALEKHIQETLIPTYQQRYYAMMESLKTHLLPLGFTISPTGDYEGSRGPVEAGGFFTYINVPTNTLRTSELVEHALDRFNLRVAHGGMMLVAGDPDCASRASQGFGQALRLCWAWHEKEDIDEGIRRLAAAFQSIQAR</sequence>
<dbReference type="PANTHER" id="PTHR42858">
    <property type="entry name" value="AMINOTRANSFERASE"/>
    <property type="match status" value="1"/>
</dbReference>
<accession>A0A507B6I4</accession>
<dbReference type="RefSeq" id="XP_030994700.1">
    <property type="nucleotide sequence ID" value="XM_031141288.1"/>
</dbReference>
<dbReference type="InParanoid" id="A0A507B6I4"/>
<dbReference type="Proteomes" id="UP000319257">
    <property type="component" value="Unassembled WGS sequence"/>
</dbReference>
<name>A0A507B6I4_9PEZI</name>
<evidence type="ECO:0000313" key="3">
    <source>
        <dbReference type="Proteomes" id="UP000319257"/>
    </source>
</evidence>
<dbReference type="InterPro" id="IPR015424">
    <property type="entry name" value="PyrdxlP-dep_Trfase"/>
</dbReference>
<dbReference type="FunFam" id="3.40.640.10:FF:000080">
    <property type="entry name" value="Aminotransferase, putative"/>
    <property type="match status" value="1"/>
</dbReference>
<organism evidence="2 3">
    <name type="scientific">Thyridium curvatum</name>
    <dbReference type="NCBI Taxonomy" id="1093900"/>
    <lineage>
        <taxon>Eukaryota</taxon>
        <taxon>Fungi</taxon>
        <taxon>Dikarya</taxon>
        <taxon>Ascomycota</taxon>
        <taxon>Pezizomycotina</taxon>
        <taxon>Sordariomycetes</taxon>
        <taxon>Sordariomycetidae</taxon>
        <taxon>Thyridiales</taxon>
        <taxon>Thyridiaceae</taxon>
        <taxon>Thyridium</taxon>
    </lineage>
</organism>
<dbReference type="GO" id="GO:0047536">
    <property type="term" value="F:2-aminoadipate transaminase activity"/>
    <property type="evidence" value="ECO:0007669"/>
    <property type="project" value="TreeGrafter"/>
</dbReference>
<reference evidence="2 3" key="1">
    <citation type="submission" date="2019-06" db="EMBL/GenBank/DDBJ databases">
        <title>Draft genome sequence of the filamentous fungus Phialemoniopsis curvata isolated from diesel fuel.</title>
        <authorList>
            <person name="Varaljay V.A."/>
            <person name="Lyon W.J."/>
            <person name="Crouch A.L."/>
            <person name="Drake C.E."/>
            <person name="Hollomon J.M."/>
            <person name="Nadeau L.J."/>
            <person name="Nunn H.S."/>
            <person name="Stevenson B.S."/>
            <person name="Bojanowski C.L."/>
            <person name="Crookes-Goodson W.J."/>
        </authorList>
    </citation>
    <scope>NUCLEOTIDE SEQUENCE [LARGE SCALE GENOMIC DNA]</scope>
    <source>
        <strain evidence="2 3">D216</strain>
    </source>
</reference>
<dbReference type="CDD" id="cd00609">
    <property type="entry name" value="AAT_like"/>
    <property type="match status" value="1"/>
</dbReference>
<dbReference type="STRING" id="1093900.A0A507B6I4"/>
<dbReference type="AlphaFoldDB" id="A0A507B6I4"/>